<organism evidence="3 4">
    <name type="scientific">Aquimarina mytili</name>
    <dbReference type="NCBI Taxonomy" id="874423"/>
    <lineage>
        <taxon>Bacteria</taxon>
        <taxon>Pseudomonadati</taxon>
        <taxon>Bacteroidota</taxon>
        <taxon>Flavobacteriia</taxon>
        <taxon>Flavobacteriales</taxon>
        <taxon>Flavobacteriaceae</taxon>
        <taxon>Aquimarina</taxon>
    </lineage>
</organism>
<reference evidence="3" key="1">
    <citation type="submission" date="2021-01" db="EMBL/GenBank/DDBJ databases">
        <authorList>
            <person name="Zhong Y.L."/>
        </authorList>
    </citation>
    <scope>NUCLEOTIDE SEQUENCE</scope>
    <source>
        <strain evidence="3">KCTC 23302</strain>
    </source>
</reference>
<feature type="domain" description="Fe2OG dioxygenase" evidence="2">
    <location>
        <begin position="83"/>
        <end position="203"/>
    </location>
</feature>
<dbReference type="Gene3D" id="2.60.120.620">
    <property type="entry name" value="q2cbj1_9rhob like domain"/>
    <property type="match status" value="1"/>
</dbReference>
<dbReference type="GO" id="GO:0046872">
    <property type="term" value="F:metal ion binding"/>
    <property type="evidence" value="ECO:0007669"/>
    <property type="project" value="UniProtKB-KW"/>
</dbReference>
<dbReference type="Pfam" id="PF05721">
    <property type="entry name" value="PhyH"/>
    <property type="match status" value="1"/>
</dbReference>
<evidence type="ECO:0000259" key="2">
    <source>
        <dbReference type="PROSITE" id="PS51471"/>
    </source>
</evidence>
<evidence type="ECO:0000256" key="1">
    <source>
        <dbReference type="RuleBase" id="RU003682"/>
    </source>
</evidence>
<dbReference type="RefSeq" id="WP_201923067.1">
    <property type="nucleotide sequence ID" value="NZ_BAABAX010000020.1"/>
</dbReference>
<proteinExistence type="inferred from homology"/>
<comment type="caution">
    <text evidence="3">The sequence shown here is derived from an EMBL/GenBank/DDBJ whole genome shotgun (WGS) entry which is preliminary data.</text>
</comment>
<comment type="similarity">
    <text evidence="1">Belongs to the iron/ascorbate-dependent oxidoreductase family.</text>
</comment>
<evidence type="ECO:0000313" key="4">
    <source>
        <dbReference type="Proteomes" id="UP000651057"/>
    </source>
</evidence>
<dbReference type="SUPFAM" id="SSF51197">
    <property type="entry name" value="Clavaminate synthase-like"/>
    <property type="match status" value="1"/>
</dbReference>
<sequence length="233" mass="27300">MDYSWIVEEFWENGFVVFENFFNPKLMDEYNTKILDHYGISPDWEHTDEFISKSGVEVIPWFPYREGKPYFDTIDKDKHFNAITDLILKDEWENLYCMMMFSKAGSVGQAWHQDCSPVDKKLYNLNRLVYTHDITEETGGEIVIFPKTHKAGMLPSGTPNEDLEGQLVLRPKKGTVIFLHGHCWHRVMPVKKDRISSNFRAVPKGTPEDITDVCVYRNMLYKFSTSEVLKERI</sequence>
<keyword evidence="1" id="KW-0408">Iron</keyword>
<gene>
    <name evidence="3" type="ORF">JJQ60_16905</name>
</gene>
<name>A0A937A0E6_9FLAO</name>
<dbReference type="InterPro" id="IPR005123">
    <property type="entry name" value="Oxoglu/Fe-dep_dioxygenase_dom"/>
</dbReference>
<dbReference type="EMBL" id="JAERQJ010000007">
    <property type="protein sequence ID" value="MBL0685215.1"/>
    <property type="molecule type" value="Genomic_DNA"/>
</dbReference>
<accession>A0A937A0E6</accession>
<evidence type="ECO:0000313" key="3">
    <source>
        <dbReference type="EMBL" id="MBL0685215.1"/>
    </source>
</evidence>
<dbReference type="GO" id="GO:0016706">
    <property type="term" value="F:2-oxoglutarate-dependent dioxygenase activity"/>
    <property type="evidence" value="ECO:0007669"/>
    <property type="project" value="UniProtKB-ARBA"/>
</dbReference>
<dbReference type="InterPro" id="IPR008775">
    <property type="entry name" value="Phytyl_CoA_dOase-like"/>
</dbReference>
<dbReference type="Proteomes" id="UP000651057">
    <property type="component" value="Unassembled WGS sequence"/>
</dbReference>
<dbReference type="PROSITE" id="PS51471">
    <property type="entry name" value="FE2OG_OXY"/>
    <property type="match status" value="1"/>
</dbReference>
<keyword evidence="1" id="KW-0479">Metal-binding</keyword>
<dbReference type="AlphaFoldDB" id="A0A937A0E6"/>
<keyword evidence="1" id="KW-0560">Oxidoreductase</keyword>
<protein>
    <submittedName>
        <fullName evidence="3">2OG-Fe(II) oxygenase</fullName>
    </submittedName>
</protein>
<keyword evidence="4" id="KW-1185">Reference proteome</keyword>